<evidence type="ECO:0000259" key="7">
    <source>
        <dbReference type="Pfam" id="PF14322"/>
    </source>
</evidence>
<dbReference type="InterPro" id="IPR011990">
    <property type="entry name" value="TPR-like_helical_dom_sf"/>
</dbReference>
<accession>A0ABM6W8W5</accession>
<dbReference type="PROSITE" id="PS51257">
    <property type="entry name" value="PROKAR_LIPOPROTEIN"/>
    <property type="match status" value="1"/>
</dbReference>
<evidence type="ECO:0000313" key="9">
    <source>
        <dbReference type="Proteomes" id="UP000246099"/>
    </source>
</evidence>
<organism evidence="8 9">
    <name type="scientific">Chitinophaga alhagiae</name>
    <dbReference type="NCBI Taxonomy" id="2203219"/>
    <lineage>
        <taxon>Bacteria</taxon>
        <taxon>Pseudomonadati</taxon>
        <taxon>Bacteroidota</taxon>
        <taxon>Chitinophagia</taxon>
        <taxon>Chitinophagales</taxon>
        <taxon>Chitinophagaceae</taxon>
        <taxon>Chitinophaga</taxon>
    </lineage>
</organism>
<proteinExistence type="inferred from homology"/>
<keyword evidence="9" id="KW-1185">Reference proteome</keyword>
<dbReference type="EMBL" id="CP029600">
    <property type="protein sequence ID" value="AWO00347.1"/>
    <property type="molecule type" value="Genomic_DNA"/>
</dbReference>
<dbReference type="Proteomes" id="UP000246099">
    <property type="component" value="Chromosome"/>
</dbReference>
<feature type="domain" description="RagB/SusD" evidence="6">
    <location>
        <begin position="331"/>
        <end position="423"/>
    </location>
</feature>
<evidence type="ECO:0000256" key="5">
    <source>
        <dbReference type="ARBA" id="ARBA00023237"/>
    </source>
</evidence>
<dbReference type="Pfam" id="PF14322">
    <property type="entry name" value="SusD-like_3"/>
    <property type="match status" value="1"/>
</dbReference>
<feature type="domain" description="SusD-like N-terminal" evidence="7">
    <location>
        <begin position="23"/>
        <end position="219"/>
    </location>
</feature>
<keyword evidence="4" id="KW-0472">Membrane</keyword>
<evidence type="ECO:0000256" key="4">
    <source>
        <dbReference type="ARBA" id="ARBA00023136"/>
    </source>
</evidence>
<evidence type="ECO:0000256" key="2">
    <source>
        <dbReference type="ARBA" id="ARBA00006275"/>
    </source>
</evidence>
<comment type="similarity">
    <text evidence="2">Belongs to the SusD family.</text>
</comment>
<gene>
    <name evidence="8" type="ORF">DLD77_00805</name>
</gene>
<dbReference type="InterPro" id="IPR033985">
    <property type="entry name" value="SusD-like_N"/>
</dbReference>
<comment type="subcellular location">
    <subcellularLocation>
        <location evidence="1">Cell outer membrane</location>
    </subcellularLocation>
</comment>
<evidence type="ECO:0000259" key="6">
    <source>
        <dbReference type="Pfam" id="PF07980"/>
    </source>
</evidence>
<dbReference type="CDD" id="cd08977">
    <property type="entry name" value="SusD"/>
    <property type="match status" value="1"/>
</dbReference>
<sequence>MKRSLVFISIVFLLSSFSCKRLLDTKPVDFLAPENAYNTPEQLTSALVGVYDVLGNTYMYGSRMLYLYGLEGDMSYYGATNPADGPQQYDFNSSHIEVVNHWNALYTGIGRANNLLANIDNNQSIPEGTRHQVRGEALFLRAYYYFLLVQTYGGVPLQLEPTRSVSDAQRPKASAAETYEQILSDMKAAEGLVAPITTLGFGGRVSKSAVRGMLARVCLYMAGEPLKDVARWAEAASWAKKVMDDGEADHALNPSFSEVFLNYARDKYDIKESIWEVEFHGNLKTSYNETGQNGNVNGISSGNLLTGTANGLVKVTTELFFKFREGDLRRDFSISNYTYNATGPNGSKTFAAIPTHRNQYYGKFSNKFRREHEALTDKASNWTPINFPLLRYADVMLMFAEADNEVNGPTATAIEAVNDLRRRSWSSGIRSITVTDGGSGYTTPPTVTISGGGGSEAQAKAVVDVNGKVTRIDFEFDDIQGFKRGTGYTAAPDVVISGGGGSGATATAAVFLPDEADMEPADYATKESFRETIRLERIRELTFELLRKRDLVRWGIFEESMHYAGSRIRVDVPTAYYAVPFENVENKHKIWPIPAREINLNKLLEQNANW</sequence>
<dbReference type="Gene3D" id="1.25.40.390">
    <property type="match status" value="1"/>
</dbReference>
<evidence type="ECO:0000313" key="8">
    <source>
        <dbReference type="EMBL" id="AWO00347.1"/>
    </source>
</evidence>
<name>A0ABM6W8W5_9BACT</name>
<evidence type="ECO:0000256" key="3">
    <source>
        <dbReference type="ARBA" id="ARBA00022729"/>
    </source>
</evidence>
<evidence type="ECO:0000256" key="1">
    <source>
        <dbReference type="ARBA" id="ARBA00004442"/>
    </source>
</evidence>
<keyword evidence="3" id="KW-0732">Signal</keyword>
<dbReference type="InterPro" id="IPR012944">
    <property type="entry name" value="SusD_RagB_dom"/>
</dbReference>
<reference evidence="8 9" key="1">
    <citation type="submission" date="2018-05" db="EMBL/GenBank/DDBJ databases">
        <title>Chitinophaga sp. nov., isolated from rhizosphere soil of Alhagi.</title>
        <authorList>
            <person name="Liu Y."/>
        </authorList>
    </citation>
    <scope>NUCLEOTIDE SEQUENCE [LARGE SCALE GENOMIC DNA]</scope>
    <source>
        <strain evidence="8 9">T22</strain>
    </source>
</reference>
<protein>
    <submittedName>
        <fullName evidence="8">RagB/SusD family nutrient uptake outer membrane protein</fullName>
    </submittedName>
</protein>
<dbReference type="Pfam" id="PF07980">
    <property type="entry name" value="SusD_RagB"/>
    <property type="match status" value="2"/>
</dbReference>
<keyword evidence="5" id="KW-0998">Cell outer membrane</keyword>
<feature type="domain" description="RagB/SusD" evidence="6">
    <location>
        <begin position="512"/>
        <end position="610"/>
    </location>
</feature>
<dbReference type="SUPFAM" id="SSF48452">
    <property type="entry name" value="TPR-like"/>
    <property type="match status" value="1"/>
</dbReference>